<feature type="domain" description="Ig-like" evidence="4">
    <location>
        <begin position="296"/>
        <end position="397"/>
    </location>
</feature>
<dbReference type="GeneTree" id="ENSGT00940000159200"/>
<evidence type="ECO:0000256" key="3">
    <source>
        <dbReference type="SAM" id="Phobius"/>
    </source>
</evidence>
<evidence type="ECO:0000313" key="5">
    <source>
        <dbReference type="Ensembl" id="ENSGMOP00000030119.1"/>
    </source>
</evidence>
<keyword evidence="3" id="KW-0472">Membrane</keyword>
<evidence type="ECO:0000259" key="4">
    <source>
        <dbReference type="PROSITE" id="PS50835"/>
    </source>
</evidence>
<dbReference type="InterPro" id="IPR008056">
    <property type="entry name" value="Tapasin"/>
</dbReference>
<keyword evidence="3" id="KW-0812">Transmembrane</keyword>
<dbReference type="SMART" id="SM00409">
    <property type="entry name" value="IG"/>
    <property type="match status" value="2"/>
</dbReference>
<sequence>NSIHPSLTLLSPSFSLPPSLSLPLSPSLPPLNLSLPPSPLSLSLPSLSPSPPPLSLSPLPPPPPPPPLSLSLSPPPPSLSPLPPSSPLHPDGSASLLHPSLHPPQGSLVKPQCELHPFLPQPADVQWAASLTDSALSPAHLQADWLSATILGLDGGLALSTVARAATATIHPHVVLSVLTETVSVRCGLGEPVLLDCRFWADPSSPLSAGGFAVEWRYQFRGQGRLVLAYDGKTDRLAPGPQEGAALDFAGLHAAGNASLVLQEAEARHSGTYVCAVHLPHLLAQVTVELEVVEPPSLSISPSPLPLAAPGQVLSVRCEASGFTPLPLELSWEFLGADGAPAALGEASLSGHREAWDGTYSQSSLLQLDTSALGRGGGLVCVARHRGGTRRSKVALEVIGFSTPSIQDSMAMVGMALLLYGIITLAFRNFAGSDGVRPKEKDQ</sequence>
<reference evidence="5" key="1">
    <citation type="submission" date="2025-08" db="UniProtKB">
        <authorList>
            <consortium name="Ensembl"/>
        </authorList>
    </citation>
    <scope>IDENTIFICATION</scope>
</reference>
<feature type="domain" description="Ig-like" evidence="4">
    <location>
        <begin position="172"/>
        <end position="287"/>
    </location>
</feature>
<dbReference type="Pfam" id="PF07686">
    <property type="entry name" value="V-set"/>
    <property type="match status" value="1"/>
</dbReference>
<dbReference type="InterPro" id="IPR003599">
    <property type="entry name" value="Ig_sub"/>
</dbReference>
<dbReference type="InterPro" id="IPR007110">
    <property type="entry name" value="Ig-like_dom"/>
</dbReference>
<dbReference type="Ensembl" id="ENSGMOT00000037032.1">
    <property type="protein sequence ID" value="ENSGMOP00000030119.1"/>
    <property type="gene ID" value="ENSGMOG00000027804.1"/>
</dbReference>
<proteinExistence type="predicted"/>
<dbReference type="Gene3D" id="2.60.40.10">
    <property type="entry name" value="Immunoglobulins"/>
    <property type="match status" value="3"/>
</dbReference>
<dbReference type="PROSITE" id="PS50835">
    <property type="entry name" value="IG_LIKE"/>
    <property type="match status" value="2"/>
</dbReference>
<feature type="compositionally biased region" description="Low complexity" evidence="2">
    <location>
        <begin position="25"/>
        <end position="47"/>
    </location>
</feature>
<evidence type="ECO:0000256" key="1">
    <source>
        <dbReference type="ARBA" id="ARBA00023319"/>
    </source>
</evidence>
<dbReference type="SUPFAM" id="SSF48726">
    <property type="entry name" value="Immunoglobulin"/>
    <property type="match status" value="2"/>
</dbReference>
<dbReference type="PRINTS" id="PR01669">
    <property type="entry name" value="TAPASIN"/>
</dbReference>
<accession>A0A8C5AI48</accession>
<name>A0A8C5AI48_GADMO</name>
<evidence type="ECO:0000256" key="2">
    <source>
        <dbReference type="SAM" id="MobiDB-lite"/>
    </source>
</evidence>
<organism evidence="5 6">
    <name type="scientific">Gadus morhua</name>
    <name type="common">Atlantic cod</name>
    <dbReference type="NCBI Taxonomy" id="8049"/>
    <lineage>
        <taxon>Eukaryota</taxon>
        <taxon>Metazoa</taxon>
        <taxon>Chordata</taxon>
        <taxon>Craniata</taxon>
        <taxon>Vertebrata</taxon>
        <taxon>Euteleostomi</taxon>
        <taxon>Actinopterygii</taxon>
        <taxon>Neopterygii</taxon>
        <taxon>Teleostei</taxon>
        <taxon>Neoteleostei</taxon>
        <taxon>Acanthomorphata</taxon>
        <taxon>Zeiogadaria</taxon>
        <taxon>Gadariae</taxon>
        <taxon>Gadiformes</taxon>
        <taxon>Gadoidei</taxon>
        <taxon>Gadidae</taxon>
        <taxon>Gadus</taxon>
    </lineage>
</organism>
<evidence type="ECO:0000313" key="6">
    <source>
        <dbReference type="Proteomes" id="UP000694546"/>
    </source>
</evidence>
<dbReference type="InterPro" id="IPR050380">
    <property type="entry name" value="Immune_Resp_Modulators"/>
</dbReference>
<dbReference type="AlphaFoldDB" id="A0A8C5AI48"/>
<dbReference type="GO" id="GO:0019885">
    <property type="term" value="P:antigen processing and presentation of endogenous peptide antigen via MHC class I"/>
    <property type="evidence" value="ECO:0007669"/>
    <property type="project" value="InterPro"/>
</dbReference>
<dbReference type="InterPro" id="IPR013106">
    <property type="entry name" value="Ig_V-set"/>
</dbReference>
<feature type="transmembrane region" description="Helical" evidence="3">
    <location>
        <begin position="410"/>
        <end position="431"/>
    </location>
</feature>
<dbReference type="InterPro" id="IPR036179">
    <property type="entry name" value="Ig-like_dom_sf"/>
</dbReference>
<dbReference type="InterPro" id="IPR013783">
    <property type="entry name" value="Ig-like_fold"/>
</dbReference>
<feature type="region of interest" description="Disordered" evidence="2">
    <location>
        <begin position="25"/>
        <end position="103"/>
    </location>
</feature>
<dbReference type="PANTHER" id="PTHR23411">
    <property type="entry name" value="TAPASIN"/>
    <property type="match status" value="1"/>
</dbReference>
<dbReference type="OMA" id="YMPPTLE"/>
<dbReference type="Proteomes" id="UP000694546">
    <property type="component" value="Chromosome 22"/>
</dbReference>
<keyword evidence="3" id="KW-1133">Transmembrane helix</keyword>
<protein>
    <submittedName>
        <fullName evidence="5">Tapasin-like</fullName>
    </submittedName>
</protein>
<dbReference type="GO" id="GO:0016020">
    <property type="term" value="C:membrane"/>
    <property type="evidence" value="ECO:0007669"/>
    <property type="project" value="InterPro"/>
</dbReference>
<keyword evidence="1" id="KW-0393">Immunoglobulin domain</keyword>
<gene>
    <name evidence="5" type="primary">LOC115535426</name>
</gene>
<keyword evidence="6" id="KW-1185">Reference proteome</keyword>
<feature type="compositionally biased region" description="Pro residues" evidence="2">
    <location>
        <begin position="48"/>
        <end position="87"/>
    </location>
</feature>
<reference evidence="5" key="2">
    <citation type="submission" date="2025-09" db="UniProtKB">
        <authorList>
            <consortium name="Ensembl"/>
        </authorList>
    </citation>
    <scope>IDENTIFICATION</scope>
</reference>